<dbReference type="Pfam" id="PF00067">
    <property type="entry name" value="p450"/>
    <property type="match status" value="1"/>
</dbReference>
<dbReference type="GO" id="GO:0020037">
    <property type="term" value="F:heme binding"/>
    <property type="evidence" value="ECO:0007669"/>
    <property type="project" value="InterPro"/>
</dbReference>
<keyword evidence="7" id="KW-1185">Reference proteome</keyword>
<dbReference type="Proteomes" id="UP000306102">
    <property type="component" value="Unassembled WGS sequence"/>
</dbReference>
<organism evidence="6 7">
    <name type="scientific">Camellia sinensis var. sinensis</name>
    <name type="common">China tea</name>
    <dbReference type="NCBI Taxonomy" id="542762"/>
    <lineage>
        <taxon>Eukaryota</taxon>
        <taxon>Viridiplantae</taxon>
        <taxon>Streptophyta</taxon>
        <taxon>Embryophyta</taxon>
        <taxon>Tracheophyta</taxon>
        <taxon>Spermatophyta</taxon>
        <taxon>Magnoliopsida</taxon>
        <taxon>eudicotyledons</taxon>
        <taxon>Gunneridae</taxon>
        <taxon>Pentapetalae</taxon>
        <taxon>asterids</taxon>
        <taxon>Ericales</taxon>
        <taxon>Theaceae</taxon>
        <taxon>Camellia</taxon>
    </lineage>
</organism>
<dbReference type="EMBL" id="SDRB02007596">
    <property type="protein sequence ID" value="THG10914.1"/>
    <property type="molecule type" value="Genomic_DNA"/>
</dbReference>
<evidence type="ECO:0000313" key="6">
    <source>
        <dbReference type="EMBL" id="THG10914.1"/>
    </source>
</evidence>
<evidence type="ECO:0000256" key="1">
    <source>
        <dbReference type="ARBA" id="ARBA00001971"/>
    </source>
</evidence>
<evidence type="ECO:0000256" key="2">
    <source>
        <dbReference type="ARBA" id="ARBA00010617"/>
    </source>
</evidence>
<evidence type="ECO:0000256" key="3">
    <source>
        <dbReference type="ARBA" id="ARBA00022723"/>
    </source>
</evidence>
<evidence type="ECO:0000313" key="7">
    <source>
        <dbReference type="Proteomes" id="UP000306102"/>
    </source>
</evidence>
<comment type="cofactor">
    <cofactor evidence="1">
        <name>heme</name>
        <dbReference type="ChEBI" id="CHEBI:30413"/>
    </cofactor>
</comment>
<dbReference type="Gene3D" id="1.10.630.10">
    <property type="entry name" value="Cytochrome P450"/>
    <property type="match status" value="1"/>
</dbReference>
<dbReference type="GO" id="GO:0005506">
    <property type="term" value="F:iron ion binding"/>
    <property type="evidence" value="ECO:0007669"/>
    <property type="project" value="InterPro"/>
</dbReference>
<dbReference type="SUPFAM" id="SSF48264">
    <property type="entry name" value="Cytochrome P450"/>
    <property type="match status" value="1"/>
</dbReference>
<reference evidence="6 7" key="1">
    <citation type="journal article" date="2018" name="Proc. Natl. Acad. Sci. U.S.A.">
        <title>Draft genome sequence of Camellia sinensis var. sinensis provides insights into the evolution of the tea genome and tea quality.</title>
        <authorList>
            <person name="Wei C."/>
            <person name="Yang H."/>
            <person name="Wang S."/>
            <person name="Zhao J."/>
            <person name="Liu C."/>
            <person name="Gao L."/>
            <person name="Xia E."/>
            <person name="Lu Y."/>
            <person name="Tai Y."/>
            <person name="She G."/>
            <person name="Sun J."/>
            <person name="Cao H."/>
            <person name="Tong W."/>
            <person name="Gao Q."/>
            <person name="Li Y."/>
            <person name="Deng W."/>
            <person name="Jiang X."/>
            <person name="Wang W."/>
            <person name="Chen Q."/>
            <person name="Zhang S."/>
            <person name="Li H."/>
            <person name="Wu J."/>
            <person name="Wang P."/>
            <person name="Li P."/>
            <person name="Shi C."/>
            <person name="Zheng F."/>
            <person name="Jian J."/>
            <person name="Huang B."/>
            <person name="Shan D."/>
            <person name="Shi M."/>
            <person name="Fang C."/>
            <person name="Yue Y."/>
            <person name="Li F."/>
            <person name="Li D."/>
            <person name="Wei S."/>
            <person name="Han B."/>
            <person name="Jiang C."/>
            <person name="Yin Y."/>
            <person name="Xia T."/>
            <person name="Zhang Z."/>
            <person name="Bennetzen J.L."/>
            <person name="Zhao S."/>
            <person name="Wan X."/>
        </authorList>
    </citation>
    <scope>NUCLEOTIDE SEQUENCE [LARGE SCALE GENOMIC DNA]</scope>
    <source>
        <strain evidence="7">cv. Shuchazao</strain>
        <tissue evidence="6">Leaf</tissue>
    </source>
</reference>
<evidence type="ECO:0000256" key="4">
    <source>
        <dbReference type="ARBA" id="ARBA00023002"/>
    </source>
</evidence>
<keyword evidence="3" id="KW-0479">Metal-binding</keyword>
<keyword evidence="5" id="KW-0408">Iron</keyword>
<protein>
    <submittedName>
        <fullName evidence="6">Uncharacterized protein</fullName>
    </submittedName>
</protein>
<comment type="similarity">
    <text evidence="2">Belongs to the cytochrome P450 family.</text>
</comment>
<dbReference type="STRING" id="542762.A0A4S4E5U6"/>
<dbReference type="InterPro" id="IPR036396">
    <property type="entry name" value="Cyt_P450_sf"/>
</dbReference>
<name>A0A4S4E5U6_CAMSN</name>
<dbReference type="AlphaFoldDB" id="A0A4S4E5U6"/>
<keyword evidence="4" id="KW-0560">Oxidoreductase</keyword>
<dbReference type="GO" id="GO:0004497">
    <property type="term" value="F:monooxygenase activity"/>
    <property type="evidence" value="ECO:0007669"/>
    <property type="project" value="InterPro"/>
</dbReference>
<evidence type="ECO:0000256" key="5">
    <source>
        <dbReference type="ARBA" id="ARBA00023004"/>
    </source>
</evidence>
<dbReference type="GO" id="GO:0016705">
    <property type="term" value="F:oxidoreductase activity, acting on paired donors, with incorporation or reduction of molecular oxygen"/>
    <property type="evidence" value="ECO:0007669"/>
    <property type="project" value="InterPro"/>
</dbReference>
<dbReference type="InterPro" id="IPR036322">
    <property type="entry name" value="WD40_repeat_dom_sf"/>
</dbReference>
<accession>A0A4S4E5U6</accession>
<dbReference type="PANTHER" id="PTHR24296">
    <property type="entry name" value="CYTOCHROME P450"/>
    <property type="match status" value="1"/>
</dbReference>
<proteinExistence type="inferred from homology"/>
<sequence length="228" mass="25869">MKALIWFFWLVSKNPDVETEILKEINEKSEAPIYEEVKDMVYTHASLSETMRLYPPILMDGKQALKNDVLPDGTVVEKGMRVNYHPYAMGRVLASDTYGVINVWDRRMSDLPCIELTTNSNSTLNSIRLIEESQIIFGACKNGIIYMWDLRGGRSSTGFQSHREPHYSPLASVKLASVLQKVESLKAQSNIVSKEIHSIDIDPSCPYQLAFHLDDGWTLLDGIFKVLK</sequence>
<dbReference type="InterPro" id="IPR001128">
    <property type="entry name" value="Cyt_P450"/>
</dbReference>
<comment type="caution">
    <text evidence="6">The sequence shown here is derived from an EMBL/GenBank/DDBJ whole genome shotgun (WGS) entry which is preliminary data.</text>
</comment>
<gene>
    <name evidence="6" type="ORF">TEA_028977</name>
</gene>
<dbReference type="SUPFAM" id="SSF50978">
    <property type="entry name" value="WD40 repeat-like"/>
    <property type="match status" value="1"/>
</dbReference>